<feature type="region of interest" description="Disordered" evidence="1">
    <location>
        <begin position="1"/>
        <end position="43"/>
    </location>
</feature>
<feature type="compositionally biased region" description="Basic and acidic residues" evidence="1">
    <location>
        <begin position="1"/>
        <end position="25"/>
    </location>
</feature>
<feature type="compositionally biased region" description="Low complexity" evidence="1">
    <location>
        <begin position="77"/>
        <end position="89"/>
    </location>
</feature>
<feature type="compositionally biased region" description="Polar residues" evidence="1">
    <location>
        <begin position="27"/>
        <end position="40"/>
    </location>
</feature>
<name>A0ABN9V2A9_9DINO</name>
<dbReference type="Proteomes" id="UP001189429">
    <property type="component" value="Unassembled WGS sequence"/>
</dbReference>
<reference evidence="2" key="1">
    <citation type="submission" date="2023-10" db="EMBL/GenBank/DDBJ databases">
        <authorList>
            <person name="Chen Y."/>
            <person name="Shah S."/>
            <person name="Dougan E. K."/>
            <person name="Thang M."/>
            <person name="Chan C."/>
        </authorList>
    </citation>
    <scope>NUCLEOTIDE SEQUENCE [LARGE SCALE GENOMIC DNA]</scope>
</reference>
<evidence type="ECO:0000256" key="1">
    <source>
        <dbReference type="SAM" id="MobiDB-lite"/>
    </source>
</evidence>
<organism evidence="2 3">
    <name type="scientific">Prorocentrum cordatum</name>
    <dbReference type="NCBI Taxonomy" id="2364126"/>
    <lineage>
        <taxon>Eukaryota</taxon>
        <taxon>Sar</taxon>
        <taxon>Alveolata</taxon>
        <taxon>Dinophyceae</taxon>
        <taxon>Prorocentrales</taxon>
        <taxon>Prorocentraceae</taxon>
        <taxon>Prorocentrum</taxon>
    </lineage>
</organism>
<evidence type="ECO:0000313" key="2">
    <source>
        <dbReference type="EMBL" id="CAK0866885.1"/>
    </source>
</evidence>
<dbReference type="EMBL" id="CAUYUJ010016586">
    <property type="protein sequence ID" value="CAK0866885.1"/>
    <property type="molecule type" value="Genomic_DNA"/>
</dbReference>
<comment type="caution">
    <text evidence="2">The sequence shown here is derived from an EMBL/GenBank/DDBJ whole genome shotgun (WGS) entry which is preliminary data.</text>
</comment>
<feature type="region of interest" description="Disordered" evidence="1">
    <location>
        <begin position="63"/>
        <end position="100"/>
    </location>
</feature>
<keyword evidence="3" id="KW-1185">Reference proteome</keyword>
<protein>
    <submittedName>
        <fullName evidence="2">Uncharacterized protein</fullName>
    </submittedName>
</protein>
<accession>A0ABN9V2A9</accession>
<gene>
    <name evidence="2" type="ORF">PCOR1329_LOCUS53959</name>
</gene>
<sequence length="183" mass="19384">MQAAKTKAELHAKACARPLHEELPEASKQSAPEASANSRRTAPALGVGSSEVVGFNGLLPGALHLPPTCSSPRRSEASSGGSRSQRASSCADSVDSPTHSKATRTFELLEAWDNCEIDAGPSKSTRSFNKDISIHTRLHANAIAGMYSSQDDSNLSPASPRAHPGMFFELRPGRFDESLQSLA</sequence>
<evidence type="ECO:0000313" key="3">
    <source>
        <dbReference type="Proteomes" id="UP001189429"/>
    </source>
</evidence>
<proteinExistence type="predicted"/>